<dbReference type="EMBL" id="JAEMUK010000006">
    <property type="protein sequence ID" value="MBJ7542478.1"/>
    <property type="molecule type" value="Genomic_DNA"/>
</dbReference>
<gene>
    <name evidence="1" type="ORF">JDN41_02785</name>
</gene>
<proteinExistence type="predicted"/>
<dbReference type="Gene3D" id="3.40.50.720">
    <property type="entry name" value="NAD(P)-binding Rossmann-like Domain"/>
    <property type="match status" value="1"/>
</dbReference>
<dbReference type="RefSeq" id="WP_155954961.1">
    <property type="nucleotide sequence ID" value="NZ_JAEMUK010000006.1"/>
</dbReference>
<evidence type="ECO:0000313" key="2">
    <source>
        <dbReference type="Proteomes" id="UP000623250"/>
    </source>
</evidence>
<organism evidence="1 2">
    <name type="scientific">Rhodomicrobium udaipurense</name>
    <dbReference type="NCBI Taxonomy" id="1202716"/>
    <lineage>
        <taxon>Bacteria</taxon>
        <taxon>Pseudomonadati</taxon>
        <taxon>Pseudomonadota</taxon>
        <taxon>Alphaproteobacteria</taxon>
        <taxon>Hyphomicrobiales</taxon>
        <taxon>Hyphomicrobiaceae</taxon>
        <taxon>Rhodomicrobium</taxon>
    </lineage>
</organism>
<dbReference type="AlphaFoldDB" id="A0A8I1G8F8"/>
<evidence type="ECO:0000313" key="1">
    <source>
        <dbReference type="EMBL" id="MBJ7542478.1"/>
    </source>
</evidence>
<reference evidence="1 2" key="1">
    <citation type="submission" date="2020-12" db="EMBL/GenBank/DDBJ databases">
        <title>Revised draft genomes of Rhodomicrobium vannielii ATCC 17100 and Rhodomicrobium udaipurense JA643.</title>
        <authorList>
            <person name="Conners E.M."/>
            <person name="Davenport E.J."/>
            <person name="Bose A."/>
        </authorList>
    </citation>
    <scope>NUCLEOTIDE SEQUENCE [LARGE SCALE GENOMIC DNA]</scope>
    <source>
        <strain evidence="1 2">JA643</strain>
    </source>
</reference>
<dbReference type="InterPro" id="IPR036291">
    <property type="entry name" value="NAD(P)-bd_dom_sf"/>
</dbReference>
<comment type="caution">
    <text evidence="1">The sequence shown here is derived from an EMBL/GenBank/DDBJ whole genome shotgun (WGS) entry which is preliminary data.</text>
</comment>
<keyword evidence="2" id="KW-1185">Reference proteome</keyword>
<dbReference type="Proteomes" id="UP000623250">
    <property type="component" value="Unassembled WGS sequence"/>
</dbReference>
<sequence length="263" mass="28253">MKRFVVDPGKAIGDVLSSSGAYSTWPVSAYGGQGLPPCDEVVIVATGVDETTRQNVLLPLIETGAQKAKRLVLLSSLDVYPTRGLPLDERYVDPCAPRTALGWLESAVAERSRRGVVLRLPDVFGPSITDGAAGALLDREASGLNRVAIHQWYPVRRLRRDIARALRLDVRVVNLATEPLPMADVLMQFFPGQMGQVRSPAPYSRIRTRYAAAFGGAGDYIMTASDVLAEMRACVLAHRREKAAAAPSRRVEGGGEGASASLA</sequence>
<name>A0A8I1G8F8_9HYPH</name>
<accession>A0A8I1G8F8</accession>
<dbReference type="SUPFAM" id="SSF51735">
    <property type="entry name" value="NAD(P)-binding Rossmann-fold domains"/>
    <property type="match status" value="1"/>
</dbReference>
<protein>
    <submittedName>
        <fullName evidence="1">Uncharacterized protein</fullName>
    </submittedName>
</protein>